<evidence type="ECO:0000256" key="1">
    <source>
        <dbReference type="ARBA" id="ARBA00004141"/>
    </source>
</evidence>
<dbReference type="Pfam" id="PF01554">
    <property type="entry name" value="MatE"/>
    <property type="match status" value="2"/>
</dbReference>
<comment type="similarity">
    <text evidence="2">Belongs to the multi antimicrobial extrusion (MATE) (TC 2.A.66.1) family.</text>
</comment>
<feature type="transmembrane region" description="Helical" evidence="6">
    <location>
        <begin position="305"/>
        <end position="322"/>
    </location>
</feature>
<sequence length="500" mass="52390">MMSWSVVSLLVVGVEALARPSSQLRATPRPPAQEAVPKREMLRFYGPALGIFLANPLMSNIDNAIVGRAAGVEALAALSPGTVLSDQVLFLFSFLGRATTGLVSRANAKSGISGARDELRRPLAFAFAIGVGLLVPMYVLATPAVLGALRVAPELKPPAAAYARIRGVAAPLALCQSVALSALLALRDAATPLRVVLGAAALNLVGDLALCCWPLQLGVSGAAAATSASTAAGAYMMLRALRNRGMLDDDLWWRDYLSPRRFTALKRELGPLFSYAGPLSAIVVTRLLGFAAMQVCAASFGTQHLAAYQIALNVFVLFAFFAEPLSQTAQAVCPPLVDGQNALALAKTILNLATLALLIGPLVAAACATFLRLAAPAMTSDPGVLEVVKGTIPAVFATVLQLFLTTTLDGCIVGARDFKWIVGTGTCTCVLQLAALRAIASRDFVIFPPLALIFSTFTARLFVYALASTVRVLLGFGPLGRALRPRYAPVDQKNALATSC</sequence>
<feature type="transmembrane region" description="Helical" evidence="6">
    <location>
        <begin position="123"/>
        <end position="148"/>
    </location>
</feature>
<evidence type="ECO:0000256" key="4">
    <source>
        <dbReference type="ARBA" id="ARBA00022989"/>
    </source>
</evidence>
<dbReference type="EMBL" id="JAQMWT010000302">
    <property type="protein sequence ID" value="KAJ8606031.1"/>
    <property type="molecule type" value="Genomic_DNA"/>
</dbReference>
<keyword evidence="3 6" id="KW-0812">Transmembrane</keyword>
<feature type="transmembrane region" description="Helical" evidence="6">
    <location>
        <begin position="446"/>
        <end position="474"/>
    </location>
</feature>
<gene>
    <name evidence="8" type="ORF">CTAYLR_010785</name>
</gene>
<evidence type="ECO:0000256" key="3">
    <source>
        <dbReference type="ARBA" id="ARBA00022692"/>
    </source>
</evidence>
<evidence type="ECO:0000256" key="5">
    <source>
        <dbReference type="ARBA" id="ARBA00023136"/>
    </source>
</evidence>
<reference evidence="8" key="1">
    <citation type="submission" date="2023-01" db="EMBL/GenBank/DDBJ databases">
        <title>Metagenome sequencing of chrysophaentin producing Chrysophaeum taylorii.</title>
        <authorList>
            <person name="Davison J."/>
            <person name="Bewley C."/>
        </authorList>
    </citation>
    <scope>NUCLEOTIDE SEQUENCE</scope>
    <source>
        <strain evidence="8">NIES-1699</strain>
    </source>
</reference>
<comment type="subcellular location">
    <subcellularLocation>
        <location evidence="1">Membrane</location>
        <topology evidence="1">Multi-pass membrane protein</topology>
    </subcellularLocation>
</comment>
<feature type="transmembrane region" description="Helical" evidence="6">
    <location>
        <begin position="272"/>
        <end position="293"/>
    </location>
</feature>
<evidence type="ECO:0000313" key="9">
    <source>
        <dbReference type="Proteomes" id="UP001230188"/>
    </source>
</evidence>
<dbReference type="GO" id="GO:0042910">
    <property type="term" value="F:xenobiotic transmembrane transporter activity"/>
    <property type="evidence" value="ECO:0007669"/>
    <property type="project" value="InterPro"/>
</dbReference>
<evidence type="ECO:0000256" key="2">
    <source>
        <dbReference type="ARBA" id="ARBA00010199"/>
    </source>
</evidence>
<feature type="transmembrane region" description="Helical" evidence="6">
    <location>
        <begin position="420"/>
        <end position="440"/>
    </location>
</feature>
<keyword evidence="5 6" id="KW-0472">Membrane</keyword>
<dbReference type="InterPro" id="IPR002528">
    <property type="entry name" value="MATE_fam"/>
</dbReference>
<feature type="chain" id="PRO_5042113920" description="Protein DETOXIFICATION" evidence="7">
    <location>
        <begin position="17"/>
        <end position="500"/>
    </location>
</feature>
<evidence type="ECO:0008006" key="10">
    <source>
        <dbReference type="Google" id="ProtNLM"/>
    </source>
</evidence>
<dbReference type="GO" id="GO:0016020">
    <property type="term" value="C:membrane"/>
    <property type="evidence" value="ECO:0007669"/>
    <property type="project" value="UniProtKB-SubCell"/>
</dbReference>
<evidence type="ECO:0000256" key="6">
    <source>
        <dbReference type="SAM" id="Phobius"/>
    </source>
</evidence>
<feature type="transmembrane region" description="Helical" evidence="6">
    <location>
        <begin position="391"/>
        <end position="413"/>
    </location>
</feature>
<dbReference type="PANTHER" id="PTHR42893">
    <property type="entry name" value="PROTEIN DETOXIFICATION 44, CHLOROPLASTIC-RELATED"/>
    <property type="match status" value="1"/>
</dbReference>
<comment type="caution">
    <text evidence="8">The sequence shown here is derived from an EMBL/GenBank/DDBJ whole genome shotgun (WGS) entry which is preliminary data.</text>
</comment>
<evidence type="ECO:0000256" key="7">
    <source>
        <dbReference type="SAM" id="SignalP"/>
    </source>
</evidence>
<feature type="transmembrane region" description="Helical" evidence="6">
    <location>
        <begin position="168"/>
        <end position="186"/>
    </location>
</feature>
<organism evidence="8 9">
    <name type="scientific">Chrysophaeum taylorii</name>
    <dbReference type="NCBI Taxonomy" id="2483200"/>
    <lineage>
        <taxon>Eukaryota</taxon>
        <taxon>Sar</taxon>
        <taxon>Stramenopiles</taxon>
        <taxon>Ochrophyta</taxon>
        <taxon>Pelagophyceae</taxon>
        <taxon>Pelagomonadales</taxon>
        <taxon>Pelagomonadaceae</taxon>
        <taxon>Chrysophaeum</taxon>
    </lineage>
</organism>
<feature type="signal peptide" evidence="7">
    <location>
        <begin position="1"/>
        <end position="16"/>
    </location>
</feature>
<dbReference type="Proteomes" id="UP001230188">
    <property type="component" value="Unassembled WGS sequence"/>
</dbReference>
<name>A0AAD7UHU1_9STRA</name>
<dbReference type="PANTHER" id="PTHR42893:SF9">
    <property type="entry name" value="PROTEIN DETOXIFICATION 46, CHLOROPLASTIC"/>
    <property type="match status" value="1"/>
</dbReference>
<dbReference type="InterPro" id="IPR044644">
    <property type="entry name" value="DinF-like"/>
</dbReference>
<feature type="transmembrane region" description="Helical" evidence="6">
    <location>
        <begin position="349"/>
        <end position="371"/>
    </location>
</feature>
<proteinExistence type="inferred from homology"/>
<protein>
    <recommendedName>
        <fullName evidence="10">Protein DETOXIFICATION</fullName>
    </recommendedName>
</protein>
<keyword evidence="9" id="KW-1185">Reference proteome</keyword>
<accession>A0AAD7UHU1</accession>
<evidence type="ECO:0000313" key="8">
    <source>
        <dbReference type="EMBL" id="KAJ8606031.1"/>
    </source>
</evidence>
<keyword evidence="4 6" id="KW-1133">Transmembrane helix</keyword>
<dbReference type="AlphaFoldDB" id="A0AAD7UHU1"/>
<dbReference type="GO" id="GO:0015297">
    <property type="term" value="F:antiporter activity"/>
    <property type="evidence" value="ECO:0007669"/>
    <property type="project" value="InterPro"/>
</dbReference>
<keyword evidence="7" id="KW-0732">Signal</keyword>